<protein>
    <recommendedName>
        <fullName evidence="18">Sema domain-containing protein</fullName>
    </recommendedName>
</protein>
<evidence type="ECO:0000256" key="9">
    <source>
        <dbReference type="ARBA" id="ARBA00023180"/>
    </source>
</evidence>
<evidence type="ECO:0000256" key="10">
    <source>
        <dbReference type="PROSITE-ProRule" id="PRU00352"/>
    </source>
</evidence>
<dbReference type="Pfam" id="PF01403">
    <property type="entry name" value="Sema"/>
    <property type="match status" value="1"/>
</dbReference>
<dbReference type="Gene3D" id="2.130.10.10">
    <property type="entry name" value="YVTN repeat-like/Quinoprotein amine dehydrogenase"/>
    <property type="match status" value="1"/>
</dbReference>
<sequence>MGVQEKTFLLLTVLSICKYAWTSNFMTVKTIGDSNTILQKIRQYNESNDLYVGGPNKLFQLSADLEVLFEVVTGPTNDNRHCLPEPDVCEDYERKPTANNISVLEIDHSKKKLLVCGTGAQGLCHMHSLVNITKKQTMVHDAITNFVGSGTSSEVFFKVSNNENFLYVMQSYDDRSLDYSPLFLSTRRITQLPQGRGYNITYKEYDAESEVFSGLDIDIDLKPTYYMKALLSFSYKEHGFFLMEQQKLEGNPNQFVIKLGRICFDDPVYYSYTEIELQCNYGIPVYRYNVVTTALVEGKFLYYAAGRASKDSRDYNPDSGSALCVFNLDELNSYIEEKSILCYENGEGYRPFWIFNRDKSVRKCKQQELIVKNIQENTFAFCGTSYNRGIEIEKPFYQNKAIYGNEQIIITAIQPVVQNGLDYIIIGTKDGHVMKIIENMERMKYKEFLNVKISNSSISSSLILNSNKLYLLSGNKVIKFLIDTCSVHQDCDSCLSSRDPLGCGWCKDQCLTATNCMKIGGESNRNKCPPSLYSIYPLNGPTTGGTILTLEGQNFGGPSSTLTVKLSNVNCKVIAWNTSSLTCTTQPASGPQTSTVQLNVLDQMLTGERNYNVDGSVYSTQHFSYKETVVSMFEPTYGPVAGGTDISIRGENLDIGLNRSVSVAYDFNCEIFNLTSDLINCKTVPWNKTSGFIDRQRRSVDTDAKGRGPLRLTIDGAEFTSDAMENSNFYYLPNPVISQINPRKAFRSGGIPLIVQGKHLDSVAMPYLRASIGNEDIADKQLCTVNPGGESMTCPSLDVRSVIVDIDPNDPAEVNIWFVMDGVSDLRNFHQTQGDLSSMTYYPDPDFDSFPGIGNGRNFQGFSKSDVKVIINGKLCNVTDIKTNSLVCSPGNKPKQVDPDNQDKLKVQVTVGNLVFDIGFLVYTMTSDAGSTMIIVLGLIIALVVIAVIIILLIMKKKRLGFFKPRLDDRSIRYTQGDQIGIEGFAPAEGITYNLENRQNNYTERGAMEQISATDLIDDDLLALITNENLLIGSEHLMKTDILGQGNFGCVYKGFLTTPDEKGDKLVAVKTLHHIKTNSLVCSPGNKPKQVDPDNQDKLKVQVTVGNLVFDIGFLVYTMTSDAGSTMIIVLGLIIALVVIAVIIILLIMKKKRLGFFKPRLDDRSIRYTQGDQIGIEGFAPAEGITYNLENRQNNYTERGAMEQISATDLIDDDLLALITNENLLIGSEHLMKTDILGQGNFGCVYKGFLTTPDEKGDKLVAVKTLH</sequence>
<evidence type="ECO:0000256" key="5">
    <source>
        <dbReference type="ARBA" id="ARBA00022737"/>
    </source>
</evidence>
<organism evidence="16 17">
    <name type="scientific">Lottia gigantea</name>
    <name type="common">Giant owl limpet</name>
    <dbReference type="NCBI Taxonomy" id="225164"/>
    <lineage>
        <taxon>Eukaryota</taxon>
        <taxon>Metazoa</taxon>
        <taxon>Spiralia</taxon>
        <taxon>Lophotrochozoa</taxon>
        <taxon>Mollusca</taxon>
        <taxon>Gastropoda</taxon>
        <taxon>Patellogastropoda</taxon>
        <taxon>Lottioidea</taxon>
        <taxon>Lottiidae</taxon>
        <taxon>Lottia</taxon>
    </lineage>
</organism>
<keyword evidence="17" id="KW-1185">Reference proteome</keyword>
<dbReference type="GO" id="GO:0004672">
    <property type="term" value="F:protein kinase activity"/>
    <property type="evidence" value="ECO:0007669"/>
    <property type="project" value="InterPro"/>
</dbReference>
<dbReference type="GO" id="GO:0016020">
    <property type="term" value="C:membrane"/>
    <property type="evidence" value="ECO:0007669"/>
    <property type="project" value="UniProtKB-SubCell"/>
</dbReference>
<feature type="chain" id="PRO_5004716070" description="Sema domain-containing protein" evidence="13">
    <location>
        <begin position="23"/>
        <end position="1267"/>
    </location>
</feature>
<dbReference type="InterPro" id="IPR001627">
    <property type="entry name" value="Semap_dom"/>
</dbReference>
<keyword evidence="7 12" id="KW-0472">Membrane</keyword>
<evidence type="ECO:0000256" key="2">
    <source>
        <dbReference type="ARBA" id="ARBA00010297"/>
    </source>
</evidence>
<evidence type="ECO:0000256" key="13">
    <source>
        <dbReference type="SAM" id="SignalP"/>
    </source>
</evidence>
<evidence type="ECO:0000259" key="15">
    <source>
        <dbReference type="PROSITE" id="PS51004"/>
    </source>
</evidence>
<dbReference type="SUPFAM" id="SSF103575">
    <property type="entry name" value="Plexin repeat"/>
    <property type="match status" value="1"/>
</dbReference>
<accession>V3ZTP6</accession>
<evidence type="ECO:0000256" key="11">
    <source>
        <dbReference type="PROSITE-ProRule" id="PRU10141"/>
    </source>
</evidence>
<feature type="domain" description="Sema" evidence="15">
    <location>
        <begin position="11"/>
        <end position="482"/>
    </location>
</feature>
<dbReference type="SUPFAM" id="SSF81296">
    <property type="entry name" value="E set domains"/>
    <property type="match status" value="3"/>
</dbReference>
<keyword evidence="8" id="KW-1015">Disulfide bond</keyword>
<feature type="domain" description="Protein kinase" evidence="14">
    <location>
        <begin position="1231"/>
        <end position="1267"/>
    </location>
</feature>
<keyword evidence="11" id="KW-0547">Nucleotide-binding</keyword>
<dbReference type="InterPro" id="IPR011009">
    <property type="entry name" value="Kinase-like_dom_sf"/>
</dbReference>
<name>V3ZTP6_LOTGI</name>
<dbReference type="Proteomes" id="UP000030746">
    <property type="component" value="Unassembled WGS sequence"/>
</dbReference>
<dbReference type="PROSITE" id="PS50011">
    <property type="entry name" value="PROTEIN_KINASE_DOM"/>
    <property type="match status" value="1"/>
</dbReference>
<dbReference type="InterPro" id="IPR031148">
    <property type="entry name" value="Plexin"/>
</dbReference>
<dbReference type="SMART" id="SM00630">
    <property type="entry name" value="Sema"/>
    <property type="match status" value="1"/>
</dbReference>
<dbReference type="InterPro" id="IPR000719">
    <property type="entry name" value="Prot_kinase_dom"/>
</dbReference>
<dbReference type="RefSeq" id="XP_009064910.1">
    <property type="nucleotide sequence ID" value="XM_009066662.1"/>
</dbReference>
<dbReference type="OrthoDB" id="6417648at2759"/>
<proteinExistence type="inferred from homology"/>
<keyword evidence="5" id="KW-0677">Repeat</keyword>
<evidence type="ECO:0000256" key="8">
    <source>
        <dbReference type="ARBA" id="ARBA00023157"/>
    </source>
</evidence>
<evidence type="ECO:0000313" key="16">
    <source>
        <dbReference type="EMBL" id="ESO84296.1"/>
    </source>
</evidence>
<dbReference type="HOGENOM" id="CLU_264336_0_0_1"/>
<evidence type="ECO:0000256" key="6">
    <source>
        <dbReference type="ARBA" id="ARBA00022989"/>
    </source>
</evidence>
<keyword evidence="4 13" id="KW-0732">Signal</keyword>
<dbReference type="InterPro" id="IPR002909">
    <property type="entry name" value="IPT_dom"/>
</dbReference>
<evidence type="ECO:0000256" key="4">
    <source>
        <dbReference type="ARBA" id="ARBA00022729"/>
    </source>
</evidence>
<reference evidence="16 17" key="1">
    <citation type="journal article" date="2013" name="Nature">
        <title>Insights into bilaterian evolution from three spiralian genomes.</title>
        <authorList>
            <person name="Simakov O."/>
            <person name="Marletaz F."/>
            <person name="Cho S.J."/>
            <person name="Edsinger-Gonzales E."/>
            <person name="Havlak P."/>
            <person name="Hellsten U."/>
            <person name="Kuo D.H."/>
            <person name="Larsson T."/>
            <person name="Lv J."/>
            <person name="Arendt D."/>
            <person name="Savage R."/>
            <person name="Osoegawa K."/>
            <person name="de Jong P."/>
            <person name="Grimwood J."/>
            <person name="Chapman J.A."/>
            <person name="Shapiro H."/>
            <person name="Aerts A."/>
            <person name="Otillar R.P."/>
            <person name="Terry A.Y."/>
            <person name="Boore J.L."/>
            <person name="Grigoriev I.V."/>
            <person name="Lindberg D.R."/>
            <person name="Seaver E.C."/>
            <person name="Weisblat D.A."/>
            <person name="Putnam N.H."/>
            <person name="Rokhsar D.S."/>
        </authorList>
    </citation>
    <scope>NUCLEOTIDE SEQUENCE [LARGE SCALE GENOMIC DNA]</scope>
</reference>
<dbReference type="STRING" id="225164.V3ZTP6"/>
<dbReference type="OMA" id="HIGTERG"/>
<feature type="non-terminal residue" evidence="16">
    <location>
        <position position="1267"/>
    </location>
</feature>
<dbReference type="Gene3D" id="3.30.200.20">
    <property type="entry name" value="Phosphorylase Kinase, domain 1"/>
    <property type="match status" value="2"/>
</dbReference>
<evidence type="ECO:0000256" key="7">
    <source>
        <dbReference type="ARBA" id="ARBA00023136"/>
    </source>
</evidence>
<feature type="transmembrane region" description="Helical" evidence="12">
    <location>
        <begin position="1126"/>
        <end position="1148"/>
    </location>
</feature>
<dbReference type="PANTHER" id="PTHR22625">
    <property type="entry name" value="PLEXIN"/>
    <property type="match status" value="1"/>
</dbReference>
<feature type="transmembrane region" description="Helical" evidence="12">
    <location>
        <begin position="933"/>
        <end position="955"/>
    </location>
</feature>
<dbReference type="SUPFAM" id="SSF56112">
    <property type="entry name" value="Protein kinase-like (PK-like)"/>
    <property type="match status" value="2"/>
</dbReference>
<dbReference type="PROSITE" id="PS00107">
    <property type="entry name" value="PROTEIN_KINASE_ATP"/>
    <property type="match status" value="1"/>
</dbReference>
<dbReference type="Gene3D" id="3.30.1680.10">
    <property type="entry name" value="ligand-binding face of the semaphorins, domain 2"/>
    <property type="match status" value="1"/>
</dbReference>
<evidence type="ECO:0000256" key="1">
    <source>
        <dbReference type="ARBA" id="ARBA00004167"/>
    </source>
</evidence>
<keyword evidence="3 12" id="KW-0812">Transmembrane</keyword>
<evidence type="ECO:0000256" key="12">
    <source>
        <dbReference type="SAM" id="Phobius"/>
    </source>
</evidence>
<dbReference type="InterPro" id="IPR013783">
    <property type="entry name" value="Ig-like_fold"/>
</dbReference>
<dbReference type="SUPFAM" id="SSF101912">
    <property type="entry name" value="Sema domain"/>
    <property type="match status" value="1"/>
</dbReference>
<dbReference type="Gene3D" id="2.60.40.10">
    <property type="entry name" value="Immunoglobulins"/>
    <property type="match status" value="2"/>
</dbReference>
<evidence type="ECO:0000259" key="14">
    <source>
        <dbReference type="PROSITE" id="PS50011"/>
    </source>
</evidence>
<feature type="signal peptide" evidence="13">
    <location>
        <begin position="1"/>
        <end position="22"/>
    </location>
</feature>
<dbReference type="EMBL" id="KB203534">
    <property type="protein sequence ID" value="ESO84296.1"/>
    <property type="molecule type" value="Genomic_DNA"/>
</dbReference>
<dbReference type="PANTHER" id="PTHR22625:SF70">
    <property type="entry name" value="PLEXIN A, ISOFORM A"/>
    <property type="match status" value="1"/>
</dbReference>
<gene>
    <name evidence="16" type="ORF">LOTGIDRAFT_168736</name>
</gene>
<dbReference type="SMART" id="SM00429">
    <property type="entry name" value="IPT"/>
    <property type="match status" value="3"/>
</dbReference>
<dbReference type="KEGG" id="lgi:LOTGIDRAFT_168736"/>
<keyword evidence="11" id="KW-0067">ATP-binding</keyword>
<dbReference type="InterPro" id="IPR002165">
    <property type="entry name" value="Plexin_repeat"/>
</dbReference>
<dbReference type="Pfam" id="PF01833">
    <property type="entry name" value="TIG"/>
    <property type="match status" value="3"/>
</dbReference>
<dbReference type="PROSITE" id="PS51004">
    <property type="entry name" value="SEMA"/>
    <property type="match status" value="1"/>
</dbReference>
<evidence type="ECO:0008006" key="18">
    <source>
        <dbReference type="Google" id="ProtNLM"/>
    </source>
</evidence>
<dbReference type="InterPro" id="IPR014756">
    <property type="entry name" value="Ig_E-set"/>
</dbReference>
<dbReference type="GeneID" id="20240960"/>
<comment type="caution">
    <text evidence="10">Lacks conserved residue(s) required for the propagation of feature annotation.</text>
</comment>
<dbReference type="InterPro" id="IPR036352">
    <property type="entry name" value="Semap_dom_sf"/>
</dbReference>
<dbReference type="Pfam" id="PF01437">
    <property type="entry name" value="PSI"/>
    <property type="match status" value="1"/>
</dbReference>
<dbReference type="AlphaFoldDB" id="V3ZTP6"/>
<evidence type="ECO:0000313" key="17">
    <source>
        <dbReference type="Proteomes" id="UP000030746"/>
    </source>
</evidence>
<keyword evidence="9" id="KW-0325">Glycoprotein</keyword>
<evidence type="ECO:0000256" key="3">
    <source>
        <dbReference type="ARBA" id="ARBA00022692"/>
    </source>
</evidence>
<dbReference type="InterPro" id="IPR016201">
    <property type="entry name" value="PSI"/>
</dbReference>
<dbReference type="CDD" id="cd00603">
    <property type="entry name" value="IPT_PCSR"/>
    <property type="match status" value="1"/>
</dbReference>
<dbReference type="InterPro" id="IPR017441">
    <property type="entry name" value="Protein_kinase_ATP_BS"/>
</dbReference>
<dbReference type="GO" id="GO:0017154">
    <property type="term" value="F:semaphorin receptor activity"/>
    <property type="evidence" value="ECO:0007669"/>
    <property type="project" value="InterPro"/>
</dbReference>
<dbReference type="InterPro" id="IPR015943">
    <property type="entry name" value="WD40/YVTN_repeat-like_dom_sf"/>
</dbReference>
<comment type="similarity">
    <text evidence="2">Belongs to the plexin family.</text>
</comment>
<feature type="binding site" evidence="11">
    <location>
        <position position="1264"/>
    </location>
    <ligand>
        <name>ATP</name>
        <dbReference type="ChEBI" id="CHEBI:30616"/>
    </ligand>
</feature>
<dbReference type="CTD" id="20240960"/>
<dbReference type="SMART" id="SM00423">
    <property type="entry name" value="PSI"/>
    <property type="match status" value="1"/>
</dbReference>
<keyword evidence="6 12" id="KW-1133">Transmembrane helix</keyword>
<dbReference type="GO" id="GO:0005524">
    <property type="term" value="F:ATP binding"/>
    <property type="evidence" value="ECO:0007669"/>
    <property type="project" value="UniProtKB-UniRule"/>
</dbReference>
<comment type="subcellular location">
    <subcellularLocation>
        <location evidence="1">Membrane</location>
        <topology evidence="1">Single-pass membrane protein</topology>
    </subcellularLocation>
</comment>